<dbReference type="EMBL" id="GBRH01168786">
    <property type="protein sequence ID" value="JAE29110.1"/>
    <property type="molecule type" value="Transcribed_RNA"/>
</dbReference>
<accession>A0A0A9GVV5</accession>
<protein>
    <submittedName>
        <fullName evidence="1">Uncharacterized protein</fullName>
    </submittedName>
</protein>
<reference evidence="1" key="1">
    <citation type="submission" date="2014-09" db="EMBL/GenBank/DDBJ databases">
        <authorList>
            <person name="Magalhaes I.L.F."/>
            <person name="Oliveira U."/>
            <person name="Santos F.R."/>
            <person name="Vidigal T.H.D.A."/>
            <person name="Brescovit A.D."/>
            <person name="Santos A.J."/>
        </authorList>
    </citation>
    <scope>NUCLEOTIDE SEQUENCE</scope>
    <source>
        <tissue evidence="1">Shoot tissue taken approximately 20 cm above the soil surface</tissue>
    </source>
</reference>
<reference evidence="1" key="2">
    <citation type="journal article" date="2015" name="Data Brief">
        <title>Shoot transcriptome of the giant reed, Arundo donax.</title>
        <authorList>
            <person name="Barrero R.A."/>
            <person name="Guerrero F.D."/>
            <person name="Moolhuijzen P."/>
            <person name="Goolsby J.A."/>
            <person name="Tidwell J."/>
            <person name="Bellgard S.E."/>
            <person name="Bellgard M.I."/>
        </authorList>
    </citation>
    <scope>NUCLEOTIDE SEQUENCE</scope>
    <source>
        <tissue evidence="1">Shoot tissue taken approximately 20 cm above the soil surface</tissue>
    </source>
</reference>
<evidence type="ECO:0000313" key="1">
    <source>
        <dbReference type="EMBL" id="JAE29110.1"/>
    </source>
</evidence>
<organism evidence="1">
    <name type="scientific">Arundo donax</name>
    <name type="common">Giant reed</name>
    <name type="synonym">Donax arundinaceus</name>
    <dbReference type="NCBI Taxonomy" id="35708"/>
    <lineage>
        <taxon>Eukaryota</taxon>
        <taxon>Viridiplantae</taxon>
        <taxon>Streptophyta</taxon>
        <taxon>Embryophyta</taxon>
        <taxon>Tracheophyta</taxon>
        <taxon>Spermatophyta</taxon>
        <taxon>Magnoliopsida</taxon>
        <taxon>Liliopsida</taxon>
        <taxon>Poales</taxon>
        <taxon>Poaceae</taxon>
        <taxon>PACMAD clade</taxon>
        <taxon>Arundinoideae</taxon>
        <taxon>Arundineae</taxon>
        <taxon>Arundo</taxon>
    </lineage>
</organism>
<proteinExistence type="predicted"/>
<name>A0A0A9GVV5_ARUDO</name>
<sequence length="103" mass="11404">MQQTKCLHVSDNGCLLCDLLLLVRHLPINLPSHPFVASIGDQVGLPHRHGCRRVRRPDLPCADRIFPSRPRNSSSVSLYTAARFSTDVTPRSASPPPELTPLE</sequence>
<dbReference type="AlphaFoldDB" id="A0A0A9GVV5"/>